<comment type="similarity">
    <text evidence="1">Belongs to the purine/pyrimidine phosphoribosyltransferase family. PyrR subfamily.</text>
</comment>
<feature type="domain" description="Phosphoribosyltransferase" evidence="4">
    <location>
        <begin position="6"/>
        <end position="163"/>
    </location>
</feature>
<dbReference type="Pfam" id="PF00156">
    <property type="entry name" value="Pribosyltran"/>
    <property type="match status" value="1"/>
</dbReference>
<dbReference type="EMBL" id="VSSQ01000659">
    <property type="protein sequence ID" value="MPL99304.1"/>
    <property type="molecule type" value="Genomic_DNA"/>
</dbReference>
<dbReference type="NCBIfam" id="NF003549">
    <property type="entry name" value="PRK05205.1-5"/>
    <property type="match status" value="1"/>
</dbReference>
<keyword evidence="2" id="KW-0805">Transcription regulation</keyword>
<dbReference type="InterPro" id="IPR050137">
    <property type="entry name" value="PyrR_bifunctional"/>
</dbReference>
<gene>
    <name evidence="5" type="primary">pyrR_6</name>
    <name evidence="5" type="ORF">SDC9_45521</name>
</gene>
<accession>A0A644W686</accession>
<protein>
    <submittedName>
        <fullName evidence="5">Bifunctional protein PyrR</fullName>
    </submittedName>
</protein>
<name>A0A644W686_9ZZZZ</name>
<comment type="caution">
    <text evidence="5">The sequence shown here is derived from an EMBL/GenBank/DDBJ whole genome shotgun (WGS) entry which is preliminary data.</text>
</comment>
<evidence type="ECO:0000256" key="3">
    <source>
        <dbReference type="ARBA" id="ARBA00023163"/>
    </source>
</evidence>
<dbReference type="HAMAP" id="MF_01219">
    <property type="entry name" value="PyrR"/>
    <property type="match status" value="1"/>
</dbReference>
<dbReference type="InterPro" id="IPR000836">
    <property type="entry name" value="PRTase_dom"/>
</dbReference>
<dbReference type="AlphaFoldDB" id="A0A644W686"/>
<dbReference type="InterPro" id="IPR029057">
    <property type="entry name" value="PRTase-like"/>
</dbReference>
<dbReference type="Gene3D" id="3.40.50.2020">
    <property type="match status" value="1"/>
</dbReference>
<sequence>MNLKANLLDDKAIKRTLIRISHEIIEKNKGIENIVLIGIKRRGYPLAQRIARNIENIEGIKVPVGYVDISLYRDDITEIKDMPRVNNMDLGVNVIGKKVILVDDVLYTCRTVRAAIDAIIDSGRPEQIQLAVLIDRGHKELPIRADYVGKNIPTSKSEIIAVEIEEIDGNDSVKIYEEK</sequence>
<dbReference type="NCBIfam" id="NF003548">
    <property type="entry name" value="PRK05205.1-4"/>
    <property type="match status" value="1"/>
</dbReference>
<dbReference type="SUPFAM" id="SSF53271">
    <property type="entry name" value="PRTase-like"/>
    <property type="match status" value="1"/>
</dbReference>
<evidence type="ECO:0000259" key="4">
    <source>
        <dbReference type="Pfam" id="PF00156"/>
    </source>
</evidence>
<dbReference type="FunFam" id="3.40.50.2020:FF:000020">
    <property type="entry name" value="Bifunctional protein PyrR"/>
    <property type="match status" value="1"/>
</dbReference>
<organism evidence="5">
    <name type="scientific">bioreactor metagenome</name>
    <dbReference type="NCBI Taxonomy" id="1076179"/>
    <lineage>
        <taxon>unclassified sequences</taxon>
        <taxon>metagenomes</taxon>
        <taxon>ecological metagenomes</taxon>
    </lineage>
</organism>
<keyword evidence="3" id="KW-0804">Transcription</keyword>
<dbReference type="CDD" id="cd06223">
    <property type="entry name" value="PRTases_typeI"/>
    <property type="match status" value="1"/>
</dbReference>
<dbReference type="InterPro" id="IPR023050">
    <property type="entry name" value="PyrR"/>
</dbReference>
<evidence type="ECO:0000256" key="2">
    <source>
        <dbReference type="ARBA" id="ARBA00023015"/>
    </source>
</evidence>
<dbReference type="PANTHER" id="PTHR11608">
    <property type="entry name" value="BIFUNCTIONAL PROTEIN PYRR"/>
    <property type="match status" value="1"/>
</dbReference>
<proteinExistence type="inferred from homology"/>
<evidence type="ECO:0000313" key="5">
    <source>
        <dbReference type="EMBL" id="MPL99304.1"/>
    </source>
</evidence>
<evidence type="ECO:0000256" key="1">
    <source>
        <dbReference type="ARBA" id="ARBA00005565"/>
    </source>
</evidence>
<dbReference type="PANTHER" id="PTHR11608:SF0">
    <property type="entry name" value="BIFUNCTIONAL PROTEIN PYRR"/>
    <property type="match status" value="1"/>
</dbReference>
<reference evidence="5" key="1">
    <citation type="submission" date="2019-08" db="EMBL/GenBank/DDBJ databases">
        <authorList>
            <person name="Kucharzyk K."/>
            <person name="Murdoch R.W."/>
            <person name="Higgins S."/>
            <person name="Loffler F."/>
        </authorList>
    </citation>
    <scope>NUCLEOTIDE SEQUENCE</scope>
</reference>